<dbReference type="RefSeq" id="WP_344229609.1">
    <property type="nucleotide sequence ID" value="NZ_BAAALH010000002.1"/>
</dbReference>
<keyword evidence="5 7" id="KW-1133">Transmembrane helix</keyword>
<feature type="transmembrane region" description="Helical" evidence="7">
    <location>
        <begin position="210"/>
        <end position="231"/>
    </location>
</feature>
<feature type="transmembrane region" description="Helical" evidence="7">
    <location>
        <begin position="20"/>
        <end position="43"/>
    </location>
</feature>
<keyword evidence="3" id="KW-1003">Cell membrane</keyword>
<dbReference type="Pfam" id="PF07690">
    <property type="entry name" value="MFS_1"/>
    <property type="match status" value="1"/>
</dbReference>
<evidence type="ECO:0000256" key="1">
    <source>
        <dbReference type="ARBA" id="ARBA00004651"/>
    </source>
</evidence>
<name>A0ABV8XVU3_9MICC</name>
<dbReference type="PROSITE" id="PS50850">
    <property type="entry name" value="MFS"/>
    <property type="match status" value="1"/>
</dbReference>
<sequence>MKLVSPAPPSKATPAGTKEWLALSVLVLAVTLLAIDGTVLYLAVPALTADLAPTATQILWIGDIYSFVLAGLLVTMGNLADRIGRKRLLLIGSVAFGLASVTAAFAPSAEVLILGRALLGVAGATIMPSTLSIIRNLFHEPIQRTRAIALWSAGAMAGGAVGPLVGGILLESFWWGAVFLINVPVIILIVVLGLWLLPESRNPRAGHIDVTSAVLSVLAIVPVVYAIKQAVGMEIDWSVPVAALVGILAGWSFVHRQRHLETPMVDTSLFRIPAFRGAVAANTLSIFAFFGLLFFFSQYLQLVRGYSPFWAGLAEIPATVASMAVVAVVGLFLSKLGLGRAIAAGLLLGSVGLVALGVSEGLPSYWGIGISLAVIGLGIGLAMTLSTDAVVSAAPPERAGAASSISETAYELGIALGIAVLGSIQTALYRANLHIPAETPPEVAASVQDSLASGSSALQGRNSELLSMAQLAFTHGMQVTSYIAAALLVVAAVVAWRLIPSIPGQKVERDTH</sequence>
<feature type="transmembrane region" description="Helical" evidence="7">
    <location>
        <begin position="55"/>
        <end position="76"/>
    </location>
</feature>
<feature type="transmembrane region" description="Helical" evidence="7">
    <location>
        <begin position="365"/>
        <end position="391"/>
    </location>
</feature>
<evidence type="ECO:0000256" key="6">
    <source>
        <dbReference type="ARBA" id="ARBA00023136"/>
    </source>
</evidence>
<feature type="transmembrane region" description="Helical" evidence="7">
    <location>
        <begin position="113"/>
        <end position="134"/>
    </location>
</feature>
<dbReference type="InterPro" id="IPR036259">
    <property type="entry name" value="MFS_trans_sf"/>
</dbReference>
<feature type="transmembrane region" description="Helical" evidence="7">
    <location>
        <begin position="275"/>
        <end position="296"/>
    </location>
</feature>
<evidence type="ECO:0000256" key="3">
    <source>
        <dbReference type="ARBA" id="ARBA00022475"/>
    </source>
</evidence>
<dbReference type="EMBL" id="JBHSEN010000001">
    <property type="protein sequence ID" value="MFC4428717.1"/>
    <property type="molecule type" value="Genomic_DNA"/>
</dbReference>
<comment type="subcellular location">
    <subcellularLocation>
        <location evidence="1">Cell membrane</location>
        <topology evidence="1">Multi-pass membrane protein</topology>
    </subcellularLocation>
</comment>
<feature type="transmembrane region" description="Helical" evidence="7">
    <location>
        <begin position="88"/>
        <end position="107"/>
    </location>
</feature>
<evidence type="ECO:0000256" key="5">
    <source>
        <dbReference type="ARBA" id="ARBA00022989"/>
    </source>
</evidence>
<feature type="transmembrane region" description="Helical" evidence="7">
    <location>
        <begin position="341"/>
        <end position="359"/>
    </location>
</feature>
<feature type="domain" description="Major facilitator superfamily (MFS) profile" evidence="8">
    <location>
        <begin position="22"/>
        <end position="503"/>
    </location>
</feature>
<gene>
    <name evidence="9" type="ORF">ACFO0K_03375</name>
</gene>
<dbReference type="InterPro" id="IPR005829">
    <property type="entry name" value="Sugar_transporter_CS"/>
</dbReference>
<dbReference type="Proteomes" id="UP001595965">
    <property type="component" value="Unassembled WGS sequence"/>
</dbReference>
<accession>A0ABV8XVU3</accession>
<dbReference type="CDD" id="cd17321">
    <property type="entry name" value="MFS_MMR_MDR_like"/>
    <property type="match status" value="1"/>
</dbReference>
<organism evidence="9 10">
    <name type="scientific">Citricoccus alkalitolerans</name>
    <dbReference type="NCBI Taxonomy" id="246603"/>
    <lineage>
        <taxon>Bacteria</taxon>
        <taxon>Bacillati</taxon>
        <taxon>Actinomycetota</taxon>
        <taxon>Actinomycetes</taxon>
        <taxon>Micrococcales</taxon>
        <taxon>Micrococcaceae</taxon>
        <taxon>Citricoccus</taxon>
    </lineage>
</organism>
<feature type="transmembrane region" description="Helical" evidence="7">
    <location>
        <begin position="174"/>
        <end position="198"/>
    </location>
</feature>
<dbReference type="PANTHER" id="PTHR42718:SF47">
    <property type="entry name" value="METHYL VIOLOGEN RESISTANCE PROTEIN SMVA"/>
    <property type="match status" value="1"/>
</dbReference>
<evidence type="ECO:0000256" key="2">
    <source>
        <dbReference type="ARBA" id="ARBA00022448"/>
    </source>
</evidence>
<keyword evidence="2" id="KW-0813">Transport</keyword>
<evidence type="ECO:0000256" key="7">
    <source>
        <dbReference type="SAM" id="Phobius"/>
    </source>
</evidence>
<dbReference type="InterPro" id="IPR020846">
    <property type="entry name" value="MFS_dom"/>
</dbReference>
<comment type="caution">
    <text evidence="9">The sequence shown here is derived from an EMBL/GenBank/DDBJ whole genome shotgun (WGS) entry which is preliminary data.</text>
</comment>
<evidence type="ECO:0000256" key="4">
    <source>
        <dbReference type="ARBA" id="ARBA00022692"/>
    </source>
</evidence>
<feature type="transmembrane region" description="Helical" evidence="7">
    <location>
        <begin position="146"/>
        <end position="168"/>
    </location>
</feature>
<dbReference type="PROSITE" id="PS00216">
    <property type="entry name" value="SUGAR_TRANSPORT_1"/>
    <property type="match status" value="1"/>
</dbReference>
<keyword evidence="6 7" id="KW-0472">Membrane</keyword>
<evidence type="ECO:0000313" key="10">
    <source>
        <dbReference type="Proteomes" id="UP001595965"/>
    </source>
</evidence>
<keyword evidence="4 7" id="KW-0812">Transmembrane</keyword>
<keyword evidence="10" id="KW-1185">Reference proteome</keyword>
<feature type="transmembrane region" description="Helical" evidence="7">
    <location>
        <begin position="479"/>
        <end position="499"/>
    </location>
</feature>
<feature type="transmembrane region" description="Helical" evidence="7">
    <location>
        <begin position="237"/>
        <end position="254"/>
    </location>
</feature>
<dbReference type="SUPFAM" id="SSF103473">
    <property type="entry name" value="MFS general substrate transporter"/>
    <property type="match status" value="1"/>
</dbReference>
<dbReference type="Gene3D" id="1.20.1720.10">
    <property type="entry name" value="Multidrug resistance protein D"/>
    <property type="match status" value="1"/>
</dbReference>
<reference evidence="10" key="1">
    <citation type="journal article" date="2019" name="Int. J. Syst. Evol. Microbiol.">
        <title>The Global Catalogue of Microorganisms (GCM) 10K type strain sequencing project: providing services to taxonomists for standard genome sequencing and annotation.</title>
        <authorList>
            <consortium name="The Broad Institute Genomics Platform"/>
            <consortium name="The Broad Institute Genome Sequencing Center for Infectious Disease"/>
            <person name="Wu L."/>
            <person name="Ma J."/>
        </authorList>
    </citation>
    <scope>NUCLEOTIDE SEQUENCE [LARGE SCALE GENOMIC DNA]</scope>
    <source>
        <strain evidence="10">CGMCC 1.12125</strain>
    </source>
</reference>
<evidence type="ECO:0000259" key="8">
    <source>
        <dbReference type="PROSITE" id="PS50850"/>
    </source>
</evidence>
<dbReference type="InterPro" id="IPR011701">
    <property type="entry name" value="MFS"/>
</dbReference>
<dbReference type="Gene3D" id="1.20.1250.20">
    <property type="entry name" value="MFS general substrate transporter like domains"/>
    <property type="match status" value="1"/>
</dbReference>
<evidence type="ECO:0000313" key="9">
    <source>
        <dbReference type="EMBL" id="MFC4428717.1"/>
    </source>
</evidence>
<proteinExistence type="predicted"/>
<protein>
    <submittedName>
        <fullName evidence="9">MFS transporter</fullName>
    </submittedName>
</protein>
<feature type="transmembrane region" description="Helical" evidence="7">
    <location>
        <begin position="316"/>
        <end position="334"/>
    </location>
</feature>
<dbReference type="PANTHER" id="PTHR42718">
    <property type="entry name" value="MAJOR FACILITATOR SUPERFAMILY MULTIDRUG TRANSPORTER MFSC"/>
    <property type="match status" value="1"/>
</dbReference>